<sequence length="72" mass="8465">MNEMTFVSFSFFEPRWWLYWIQRLWIQQVGRNLSGVVEYDGRFVTVEANIAGIAGCLESARIHWMHGGAELR</sequence>
<comment type="caution">
    <text evidence="1">The sequence shown here is derived from an EMBL/GenBank/DDBJ whole genome shotgun (WGS) entry which is preliminary data.</text>
</comment>
<dbReference type="EMBL" id="BSDR01000001">
    <property type="protein sequence ID" value="GLI34320.1"/>
    <property type="molecule type" value="Genomic_DNA"/>
</dbReference>
<protein>
    <submittedName>
        <fullName evidence="1">Uncharacterized protein</fullName>
    </submittedName>
</protein>
<reference evidence="1" key="1">
    <citation type="submission" date="2022-12" db="EMBL/GenBank/DDBJ databases">
        <title>Reference genome sequencing for broad-spectrum identification of bacterial and archaeal isolates by mass spectrometry.</title>
        <authorList>
            <person name="Sekiguchi Y."/>
            <person name="Tourlousse D.M."/>
        </authorList>
    </citation>
    <scope>NUCLEOTIDE SEQUENCE</scope>
    <source>
        <strain evidence="1">ASRB1</strain>
    </source>
</reference>
<organism evidence="1 2">
    <name type="scientific">Desulforhabdus amnigena</name>
    <dbReference type="NCBI Taxonomy" id="40218"/>
    <lineage>
        <taxon>Bacteria</taxon>
        <taxon>Pseudomonadati</taxon>
        <taxon>Thermodesulfobacteriota</taxon>
        <taxon>Syntrophobacteria</taxon>
        <taxon>Syntrophobacterales</taxon>
        <taxon>Syntrophobacteraceae</taxon>
        <taxon>Desulforhabdus</taxon>
    </lineage>
</organism>
<accession>A0A9W6D1U7</accession>
<evidence type="ECO:0000313" key="1">
    <source>
        <dbReference type="EMBL" id="GLI34320.1"/>
    </source>
</evidence>
<evidence type="ECO:0000313" key="2">
    <source>
        <dbReference type="Proteomes" id="UP001144372"/>
    </source>
</evidence>
<proteinExistence type="predicted"/>
<dbReference type="AlphaFoldDB" id="A0A9W6D1U7"/>
<name>A0A9W6D1U7_9BACT</name>
<gene>
    <name evidence="1" type="ORF">DAMNIGENAA_17530</name>
</gene>
<keyword evidence="2" id="KW-1185">Reference proteome</keyword>
<dbReference type="Proteomes" id="UP001144372">
    <property type="component" value="Unassembled WGS sequence"/>
</dbReference>